<dbReference type="OrthoDB" id="4809608at2759"/>
<name>A0A8H3WPU6_9PEZI</name>
<keyword evidence="1" id="KW-0812">Transmembrane</keyword>
<reference evidence="2 3" key="1">
    <citation type="submission" date="2019-12" db="EMBL/GenBank/DDBJ databases">
        <title>A genome sequence resource for the geographically widespread anthracnose pathogen Colletotrichum asianum.</title>
        <authorList>
            <person name="Meng Y."/>
        </authorList>
    </citation>
    <scope>NUCLEOTIDE SEQUENCE [LARGE SCALE GENOMIC DNA]</scope>
    <source>
        <strain evidence="2 3">ICMP 18580</strain>
    </source>
</reference>
<comment type="caution">
    <text evidence="2">The sequence shown here is derived from an EMBL/GenBank/DDBJ whole genome shotgun (WGS) entry which is preliminary data.</text>
</comment>
<evidence type="ECO:0000313" key="2">
    <source>
        <dbReference type="EMBL" id="KAF0332008.1"/>
    </source>
</evidence>
<evidence type="ECO:0000313" key="3">
    <source>
        <dbReference type="Proteomes" id="UP000434172"/>
    </source>
</evidence>
<organism evidence="2 3">
    <name type="scientific">Colletotrichum asianum</name>
    <dbReference type="NCBI Taxonomy" id="702518"/>
    <lineage>
        <taxon>Eukaryota</taxon>
        <taxon>Fungi</taxon>
        <taxon>Dikarya</taxon>
        <taxon>Ascomycota</taxon>
        <taxon>Pezizomycotina</taxon>
        <taxon>Sordariomycetes</taxon>
        <taxon>Hypocreomycetidae</taxon>
        <taxon>Glomerellales</taxon>
        <taxon>Glomerellaceae</taxon>
        <taxon>Colletotrichum</taxon>
        <taxon>Colletotrichum gloeosporioides species complex</taxon>
    </lineage>
</organism>
<gene>
    <name evidence="2" type="ORF">GQ607_000024</name>
</gene>
<keyword evidence="3" id="KW-1185">Reference proteome</keyword>
<accession>A0A8H3WPU6</accession>
<feature type="transmembrane region" description="Helical" evidence="1">
    <location>
        <begin position="232"/>
        <end position="256"/>
    </location>
</feature>
<keyword evidence="1" id="KW-1133">Transmembrane helix</keyword>
<sequence length="275" mass="30213">MSLTTTTTTTSNATTTATSISLLTITTPWVEPSDCASQWTTSTVSYEMYGGTTVTQEYTISNPAATCYPSGWDGFAPEHRLRFRPGVCPDGWVYNDMAEPITRVVSTAHCCQRFVIVTLLQITRAKPLTKIHRSSGFDGLGTRTLRSLSTLAPLCAKSEWTTAGTRSGPRTLVHDAWIVTWAKSDTATLTPKLPTLTSGMRVWTWTPGEKIPKGRDDANKVDNGVQYMSQGVLWFLMVGMPIIGALMISSCVWCCVRKCKKNRREKRAIKATAAT</sequence>
<dbReference type="Proteomes" id="UP000434172">
    <property type="component" value="Unassembled WGS sequence"/>
</dbReference>
<evidence type="ECO:0000256" key="1">
    <source>
        <dbReference type="SAM" id="Phobius"/>
    </source>
</evidence>
<dbReference type="AlphaFoldDB" id="A0A8H3WPU6"/>
<keyword evidence="1" id="KW-0472">Membrane</keyword>
<protein>
    <submittedName>
        <fullName evidence="2">Uncharacterized protein</fullName>
    </submittedName>
</protein>
<proteinExistence type="predicted"/>
<dbReference type="EMBL" id="WOWK01000001">
    <property type="protein sequence ID" value="KAF0332008.1"/>
    <property type="molecule type" value="Genomic_DNA"/>
</dbReference>